<protein>
    <submittedName>
        <fullName evidence="1">Aldose 1-epimerase</fullName>
        <ecNumber evidence="1">5.1.3.3</ecNumber>
    </submittedName>
</protein>
<dbReference type="EMBL" id="SJPH01000002">
    <property type="protein sequence ID" value="TWT47825.1"/>
    <property type="molecule type" value="Genomic_DNA"/>
</dbReference>
<dbReference type="CDD" id="cd01081">
    <property type="entry name" value="Aldose_epim"/>
    <property type="match status" value="1"/>
</dbReference>
<dbReference type="AlphaFoldDB" id="A0A5C5WCM2"/>
<evidence type="ECO:0000313" key="2">
    <source>
        <dbReference type="Proteomes" id="UP000318995"/>
    </source>
</evidence>
<keyword evidence="2" id="KW-1185">Reference proteome</keyword>
<dbReference type="EC" id="5.1.3.3" evidence="1"/>
<dbReference type="InterPro" id="IPR014718">
    <property type="entry name" value="GH-type_carb-bd"/>
</dbReference>
<dbReference type="InterPro" id="IPR008183">
    <property type="entry name" value="Aldose_1/G6P_1-epimerase"/>
</dbReference>
<reference evidence="1 2" key="1">
    <citation type="submission" date="2019-02" db="EMBL/GenBank/DDBJ databases">
        <title>Deep-cultivation of Planctomycetes and their phenomic and genomic characterization uncovers novel biology.</title>
        <authorList>
            <person name="Wiegand S."/>
            <person name="Jogler M."/>
            <person name="Boedeker C."/>
            <person name="Pinto D."/>
            <person name="Vollmers J."/>
            <person name="Rivas-Marin E."/>
            <person name="Kohn T."/>
            <person name="Peeters S.H."/>
            <person name="Heuer A."/>
            <person name="Rast P."/>
            <person name="Oberbeckmann S."/>
            <person name="Bunk B."/>
            <person name="Jeske O."/>
            <person name="Meyerdierks A."/>
            <person name="Storesund J.E."/>
            <person name="Kallscheuer N."/>
            <person name="Luecker S."/>
            <person name="Lage O.M."/>
            <person name="Pohl T."/>
            <person name="Merkel B.J."/>
            <person name="Hornburger P."/>
            <person name="Mueller R.-W."/>
            <person name="Bruemmer F."/>
            <person name="Labrenz M."/>
            <person name="Spormann A.M."/>
            <person name="Op Den Camp H."/>
            <person name="Overmann J."/>
            <person name="Amann R."/>
            <person name="Jetten M.S.M."/>
            <person name="Mascher T."/>
            <person name="Medema M.H."/>
            <person name="Devos D.P."/>
            <person name="Kaster A.-K."/>
            <person name="Ovreas L."/>
            <person name="Rohde M."/>
            <person name="Galperin M.Y."/>
            <person name="Jogler C."/>
        </authorList>
    </citation>
    <scope>NUCLEOTIDE SEQUENCE [LARGE SCALE GENOMIC DNA]</scope>
    <source>
        <strain evidence="1 2">Pla111</strain>
    </source>
</reference>
<dbReference type="Pfam" id="PF01263">
    <property type="entry name" value="Aldose_epim"/>
    <property type="match status" value="1"/>
</dbReference>
<comment type="caution">
    <text evidence="1">The sequence shown here is derived from an EMBL/GenBank/DDBJ whole genome shotgun (WGS) entry which is preliminary data.</text>
</comment>
<dbReference type="GO" id="GO:0004034">
    <property type="term" value="F:aldose 1-epimerase activity"/>
    <property type="evidence" value="ECO:0007669"/>
    <property type="project" value="UniProtKB-EC"/>
</dbReference>
<proteinExistence type="predicted"/>
<dbReference type="RefSeq" id="WP_146572705.1">
    <property type="nucleotide sequence ID" value="NZ_SJPH01000002.1"/>
</dbReference>
<dbReference type="Proteomes" id="UP000318995">
    <property type="component" value="Unassembled WGS sequence"/>
</dbReference>
<accession>A0A5C5WCM2</accession>
<gene>
    <name evidence="1" type="primary">galM</name>
    <name evidence="1" type="ORF">Pla111_14490</name>
</gene>
<sequence>MSSAPVTIQDPASGSSASLLPSLGFNCFSWRPALALAEGPATPEMLWAEEEFAQGSGRPSRSGTPLLFPFPGRIRAGAFEFEGNRYQVEPSDGLGNAIHGFALRAAWRVVEQTTEAITAEYQPSIDDPDAVGQWTGDYRLRATYRVVGTRLDLSVAATNLSDHPLPFGFGTHAYFRLPLAGATDDAEATIVRAPVDAVWNAAGLVPDGGTAPLGALGESLPAGGALAGREFDTPYRFASGARETVIHDPRSGVTLTQTFDESMRCCVIYTPGHREAICLEPYTCVPNPFELEAAGIDTGLLVLAPGETYRTAIGLEVSVA</sequence>
<keyword evidence="1" id="KW-0413">Isomerase</keyword>
<dbReference type="OrthoDB" id="9795355at2"/>
<dbReference type="Gene3D" id="2.70.98.10">
    <property type="match status" value="1"/>
</dbReference>
<dbReference type="GO" id="GO:0005975">
    <property type="term" value="P:carbohydrate metabolic process"/>
    <property type="evidence" value="ECO:0007669"/>
    <property type="project" value="InterPro"/>
</dbReference>
<evidence type="ECO:0000313" key="1">
    <source>
        <dbReference type="EMBL" id="TWT47825.1"/>
    </source>
</evidence>
<dbReference type="GO" id="GO:0030246">
    <property type="term" value="F:carbohydrate binding"/>
    <property type="evidence" value="ECO:0007669"/>
    <property type="project" value="InterPro"/>
</dbReference>
<name>A0A5C5WCM2_9BACT</name>
<organism evidence="1 2">
    <name type="scientific">Botrimarina hoheduenensis</name>
    <dbReference type="NCBI Taxonomy" id="2528000"/>
    <lineage>
        <taxon>Bacteria</taxon>
        <taxon>Pseudomonadati</taxon>
        <taxon>Planctomycetota</taxon>
        <taxon>Planctomycetia</taxon>
        <taxon>Pirellulales</taxon>
        <taxon>Lacipirellulaceae</taxon>
        <taxon>Botrimarina</taxon>
    </lineage>
</organism>
<dbReference type="SUPFAM" id="SSF74650">
    <property type="entry name" value="Galactose mutarotase-like"/>
    <property type="match status" value="1"/>
</dbReference>
<dbReference type="InterPro" id="IPR011013">
    <property type="entry name" value="Gal_mutarotase_sf_dom"/>
</dbReference>